<keyword evidence="2" id="KW-1185">Reference proteome</keyword>
<evidence type="ECO:0000313" key="2">
    <source>
        <dbReference type="Proteomes" id="UP000019151"/>
    </source>
</evidence>
<organism evidence="1 2">
    <name type="scientific">Gemmatirosa kalamazoonensis</name>
    <dbReference type="NCBI Taxonomy" id="861299"/>
    <lineage>
        <taxon>Bacteria</taxon>
        <taxon>Pseudomonadati</taxon>
        <taxon>Gemmatimonadota</taxon>
        <taxon>Gemmatimonadia</taxon>
        <taxon>Gemmatimonadales</taxon>
        <taxon>Gemmatimonadaceae</taxon>
        <taxon>Gemmatirosa</taxon>
    </lineage>
</organism>
<name>W0RG78_9BACT</name>
<dbReference type="KEGG" id="gba:J421_2239"/>
<proteinExistence type="predicted"/>
<protein>
    <submittedName>
        <fullName evidence="1">Uncharacterized protein</fullName>
    </submittedName>
</protein>
<evidence type="ECO:0000313" key="1">
    <source>
        <dbReference type="EMBL" id="AHG89776.1"/>
    </source>
</evidence>
<reference evidence="1 2" key="1">
    <citation type="journal article" date="2014" name="Genome Announc.">
        <title>Genome Sequence and Methylome of Soil Bacterium Gemmatirosa kalamazoonensis KBS708T, a Member of the Rarely Cultivated Gemmatimonadetes Phylum.</title>
        <authorList>
            <person name="Debruyn J.M."/>
            <person name="Radosevich M."/>
            <person name="Wommack K.E."/>
            <person name="Polson S.W."/>
            <person name="Hauser L.J."/>
            <person name="Fawaz M.N."/>
            <person name="Korlach J."/>
            <person name="Tsai Y.C."/>
        </authorList>
    </citation>
    <scope>NUCLEOTIDE SEQUENCE [LARGE SCALE GENOMIC DNA]</scope>
    <source>
        <strain evidence="1 2">KBS708</strain>
    </source>
</reference>
<gene>
    <name evidence="1" type="ORF">J421_2239</name>
</gene>
<dbReference type="Proteomes" id="UP000019151">
    <property type="component" value="Chromosome"/>
</dbReference>
<dbReference type="EMBL" id="CP007128">
    <property type="protein sequence ID" value="AHG89776.1"/>
    <property type="molecule type" value="Genomic_DNA"/>
</dbReference>
<dbReference type="AlphaFoldDB" id="W0RG78"/>
<dbReference type="HOGENOM" id="CLU_2180063_0_0_0"/>
<accession>W0RG78</accession>
<dbReference type="InParanoid" id="W0RG78"/>
<sequence length="109" mass="11949">MLRRAAERAVASNPAPEPARAAVFPALHTPPWAHAIVYGERRISGMAADAATVEPWMVRELDARAVPAARGPRCLVFENPRLVRRIWDYPTTWLSLSDRALLAVAGLAP</sequence>